<keyword evidence="5" id="KW-1185">Reference proteome</keyword>
<dbReference type="Proteomes" id="UP000818603">
    <property type="component" value="Unassembled WGS sequence"/>
</dbReference>
<protein>
    <submittedName>
        <fullName evidence="2">Uncharacterized protein</fullName>
    </submittedName>
</protein>
<sequence length="109" mass="11869">MNSIAFLMMLGIFAVLAYWYVRNAEAGRDGGMAPLALLDDDEQGRAEDSAAHLTGAAAIRAKVAGTDGDREDIRTRKADDTDETPASPLRTSATRTPQKQKAYRVRKDN</sequence>
<evidence type="ECO:0000313" key="4">
    <source>
        <dbReference type="Proteomes" id="UP000621856"/>
    </source>
</evidence>
<gene>
    <name evidence="3" type="ORF">FF098_009860</name>
    <name evidence="2" type="ORF">GCM10011355_19850</name>
</gene>
<dbReference type="EMBL" id="VCJR02000002">
    <property type="protein sequence ID" value="NHK28208.1"/>
    <property type="molecule type" value="Genomic_DNA"/>
</dbReference>
<evidence type="ECO:0000256" key="1">
    <source>
        <dbReference type="SAM" id="MobiDB-lite"/>
    </source>
</evidence>
<proteinExistence type="predicted"/>
<reference evidence="2" key="1">
    <citation type="journal article" date="2014" name="Int. J. Syst. Evol. Microbiol.">
        <title>Complete genome sequence of Corynebacterium casei LMG S-19264T (=DSM 44701T), isolated from a smear-ripened cheese.</title>
        <authorList>
            <consortium name="US DOE Joint Genome Institute (JGI-PGF)"/>
            <person name="Walter F."/>
            <person name="Albersmeier A."/>
            <person name="Kalinowski J."/>
            <person name="Ruckert C."/>
        </authorList>
    </citation>
    <scope>NUCLEOTIDE SEQUENCE</scope>
    <source>
        <strain evidence="2">CGMCC 1.14984</strain>
    </source>
</reference>
<name>A0A8J3A770_9PROT</name>
<evidence type="ECO:0000313" key="3">
    <source>
        <dbReference type="EMBL" id="NHK28208.1"/>
    </source>
</evidence>
<organism evidence="2 4">
    <name type="scientific">Aquisalinus luteolus</name>
    <dbReference type="NCBI Taxonomy" id="1566827"/>
    <lineage>
        <taxon>Bacteria</taxon>
        <taxon>Pseudomonadati</taxon>
        <taxon>Pseudomonadota</taxon>
        <taxon>Alphaproteobacteria</taxon>
        <taxon>Parvularculales</taxon>
        <taxon>Parvularculaceae</taxon>
        <taxon>Aquisalinus</taxon>
    </lineage>
</organism>
<dbReference type="RefSeq" id="WP_155140019.1">
    <property type="nucleotide sequence ID" value="NZ_BMGZ01000002.1"/>
</dbReference>
<feature type="compositionally biased region" description="Polar residues" evidence="1">
    <location>
        <begin position="89"/>
        <end position="99"/>
    </location>
</feature>
<accession>A0A8J3A770</accession>
<reference evidence="3 5" key="2">
    <citation type="submission" date="2020-02" db="EMBL/GenBank/DDBJ databases">
        <title>Genome sequence of Parvularcula flava strain NH6-79.</title>
        <authorList>
            <person name="Abdul Karim M.H."/>
            <person name="Lam M.Q."/>
            <person name="Chen S.J."/>
            <person name="Yahya A."/>
            <person name="Shahir S."/>
            <person name="Shamsir M.S."/>
            <person name="Chong C.S."/>
        </authorList>
    </citation>
    <scope>NUCLEOTIDE SEQUENCE [LARGE SCALE GENOMIC DNA]</scope>
    <source>
        <strain evidence="3 5">NH6-79</strain>
    </source>
</reference>
<reference evidence="2" key="3">
    <citation type="submission" date="2020-09" db="EMBL/GenBank/DDBJ databases">
        <authorList>
            <person name="Sun Q."/>
            <person name="Zhou Y."/>
        </authorList>
    </citation>
    <scope>NUCLEOTIDE SEQUENCE</scope>
    <source>
        <strain evidence="2">CGMCC 1.14984</strain>
    </source>
</reference>
<comment type="caution">
    <text evidence="2">The sequence shown here is derived from an EMBL/GenBank/DDBJ whole genome shotgun (WGS) entry which is preliminary data.</text>
</comment>
<dbReference type="EMBL" id="BMGZ01000002">
    <property type="protein sequence ID" value="GGH97789.1"/>
    <property type="molecule type" value="Genomic_DNA"/>
</dbReference>
<dbReference type="Proteomes" id="UP000621856">
    <property type="component" value="Unassembled WGS sequence"/>
</dbReference>
<feature type="region of interest" description="Disordered" evidence="1">
    <location>
        <begin position="64"/>
        <end position="109"/>
    </location>
</feature>
<evidence type="ECO:0000313" key="5">
    <source>
        <dbReference type="Proteomes" id="UP000818603"/>
    </source>
</evidence>
<feature type="compositionally biased region" description="Basic and acidic residues" evidence="1">
    <location>
        <begin position="67"/>
        <end position="79"/>
    </location>
</feature>
<evidence type="ECO:0000313" key="2">
    <source>
        <dbReference type="EMBL" id="GGH97789.1"/>
    </source>
</evidence>
<dbReference type="AlphaFoldDB" id="A0A8J3A770"/>